<dbReference type="AlphaFoldDB" id="A0A284RCU2"/>
<dbReference type="InterPro" id="IPR000719">
    <property type="entry name" value="Prot_kinase_dom"/>
</dbReference>
<dbReference type="EMBL" id="FUEG01000007">
    <property type="protein sequence ID" value="SJL06582.1"/>
    <property type="molecule type" value="Genomic_DNA"/>
</dbReference>
<dbReference type="GO" id="GO:0004672">
    <property type="term" value="F:protein kinase activity"/>
    <property type="evidence" value="ECO:0007669"/>
    <property type="project" value="InterPro"/>
</dbReference>
<organism evidence="2 3">
    <name type="scientific">Armillaria ostoyae</name>
    <name type="common">Armillaria root rot fungus</name>
    <dbReference type="NCBI Taxonomy" id="47428"/>
    <lineage>
        <taxon>Eukaryota</taxon>
        <taxon>Fungi</taxon>
        <taxon>Dikarya</taxon>
        <taxon>Basidiomycota</taxon>
        <taxon>Agaricomycotina</taxon>
        <taxon>Agaricomycetes</taxon>
        <taxon>Agaricomycetidae</taxon>
        <taxon>Agaricales</taxon>
        <taxon>Marasmiineae</taxon>
        <taxon>Physalacriaceae</taxon>
        <taxon>Armillaria</taxon>
    </lineage>
</organism>
<evidence type="ECO:0000259" key="1">
    <source>
        <dbReference type="PROSITE" id="PS50011"/>
    </source>
</evidence>
<keyword evidence="3" id="KW-1185">Reference proteome</keyword>
<accession>A0A284RCU2</accession>
<name>A0A284RCU2_ARMOS</name>
<dbReference type="GO" id="GO:0005524">
    <property type="term" value="F:ATP binding"/>
    <property type="evidence" value="ECO:0007669"/>
    <property type="project" value="InterPro"/>
</dbReference>
<sequence length="56" mass="6103">MEFLRGPTVAQKYEGSVVEAVRAAVRGAVQMLHNQSLVHGDIRTPNIMIVDGAGRR</sequence>
<feature type="domain" description="Protein kinase" evidence="1">
    <location>
        <begin position="1"/>
        <end position="56"/>
    </location>
</feature>
<dbReference type="InterPro" id="IPR011009">
    <property type="entry name" value="Kinase-like_dom_sf"/>
</dbReference>
<dbReference type="Proteomes" id="UP000219338">
    <property type="component" value="Unassembled WGS sequence"/>
</dbReference>
<reference evidence="3" key="1">
    <citation type="journal article" date="2017" name="Nat. Ecol. Evol.">
        <title>Genome expansion and lineage-specific genetic innovations in the forest pathogenic fungi Armillaria.</title>
        <authorList>
            <person name="Sipos G."/>
            <person name="Prasanna A.N."/>
            <person name="Walter M.C."/>
            <person name="O'Connor E."/>
            <person name="Balint B."/>
            <person name="Krizsan K."/>
            <person name="Kiss B."/>
            <person name="Hess J."/>
            <person name="Varga T."/>
            <person name="Slot J."/>
            <person name="Riley R."/>
            <person name="Boka B."/>
            <person name="Rigling D."/>
            <person name="Barry K."/>
            <person name="Lee J."/>
            <person name="Mihaltcheva S."/>
            <person name="LaButti K."/>
            <person name="Lipzen A."/>
            <person name="Waldron R."/>
            <person name="Moloney N.M."/>
            <person name="Sperisen C."/>
            <person name="Kredics L."/>
            <person name="Vagvoelgyi C."/>
            <person name="Patrignani A."/>
            <person name="Fitzpatrick D."/>
            <person name="Nagy I."/>
            <person name="Doyle S."/>
            <person name="Anderson J.B."/>
            <person name="Grigoriev I.V."/>
            <person name="Gueldener U."/>
            <person name="Muensterkoetter M."/>
            <person name="Nagy L.G."/>
        </authorList>
    </citation>
    <scope>NUCLEOTIDE SEQUENCE [LARGE SCALE GENOMIC DNA]</scope>
    <source>
        <strain evidence="3">C18/9</strain>
    </source>
</reference>
<dbReference type="PROSITE" id="PS50011">
    <property type="entry name" value="PROTEIN_KINASE_DOM"/>
    <property type="match status" value="1"/>
</dbReference>
<evidence type="ECO:0000313" key="2">
    <source>
        <dbReference type="EMBL" id="SJL06582.1"/>
    </source>
</evidence>
<dbReference type="SUPFAM" id="SSF56112">
    <property type="entry name" value="Protein kinase-like (PK-like)"/>
    <property type="match status" value="1"/>
</dbReference>
<proteinExistence type="predicted"/>
<gene>
    <name evidence="2" type="ORF">ARMOST_09924</name>
</gene>
<evidence type="ECO:0000313" key="3">
    <source>
        <dbReference type="Proteomes" id="UP000219338"/>
    </source>
</evidence>
<protein>
    <recommendedName>
        <fullName evidence="1">Protein kinase domain-containing protein</fullName>
    </recommendedName>
</protein>